<name>A0A1G4RWY4_9HYPH</name>
<accession>A0A1G4RWY4</accession>
<evidence type="ECO:0000313" key="1">
    <source>
        <dbReference type="EMBL" id="SCW61562.1"/>
    </source>
</evidence>
<dbReference type="AlphaFoldDB" id="A0A1G4RWY4"/>
<reference evidence="1 2" key="1">
    <citation type="submission" date="2016-10" db="EMBL/GenBank/DDBJ databases">
        <authorList>
            <person name="de Groot N.N."/>
        </authorList>
    </citation>
    <scope>NUCLEOTIDE SEQUENCE [LARGE SCALE GENOMIC DNA]</scope>
    <source>
        <strain evidence="1 2">CGMCC 1.3401</strain>
    </source>
</reference>
<evidence type="ECO:0000313" key="2">
    <source>
        <dbReference type="Proteomes" id="UP000199542"/>
    </source>
</evidence>
<dbReference type="Proteomes" id="UP000199542">
    <property type="component" value="Unassembled WGS sequence"/>
</dbReference>
<organism evidence="1 2">
    <name type="scientific">Rhizobium mongolense subsp. loessense</name>
    <dbReference type="NCBI Taxonomy" id="158890"/>
    <lineage>
        <taxon>Bacteria</taxon>
        <taxon>Pseudomonadati</taxon>
        <taxon>Pseudomonadota</taxon>
        <taxon>Alphaproteobacteria</taxon>
        <taxon>Hyphomicrobiales</taxon>
        <taxon>Rhizobiaceae</taxon>
        <taxon>Rhizobium/Agrobacterium group</taxon>
        <taxon>Rhizobium</taxon>
    </lineage>
</organism>
<dbReference type="EMBL" id="FMTM01000004">
    <property type="protein sequence ID" value="SCW61562.1"/>
    <property type="molecule type" value="Genomic_DNA"/>
</dbReference>
<proteinExistence type="predicted"/>
<protein>
    <submittedName>
        <fullName evidence="1">Uncharacterized protein</fullName>
    </submittedName>
</protein>
<sequence>MAVRRTATYMLATAIGVLEMFWSGTLLPDQPADLISQAEARIGRPLTPVSYAGVARRTTRRAVYAGAAASTYYAPQCVPVRDAYGKIVGYRCP</sequence>
<gene>
    <name evidence="1" type="ORF">SAMN02927900_03142</name>
</gene>